<proteinExistence type="predicted"/>
<dbReference type="EMBL" id="JALJOQ010000053">
    <property type="protein sequence ID" value="KAK9804114.1"/>
    <property type="molecule type" value="Genomic_DNA"/>
</dbReference>
<feature type="compositionally biased region" description="Polar residues" evidence="1">
    <location>
        <begin position="49"/>
        <end position="59"/>
    </location>
</feature>
<name>A0AAW1P1B3_9CHLO</name>
<feature type="region of interest" description="Disordered" evidence="1">
    <location>
        <begin position="20"/>
        <end position="70"/>
    </location>
</feature>
<keyword evidence="3" id="KW-1185">Reference proteome</keyword>
<protein>
    <submittedName>
        <fullName evidence="2">Uncharacterized protein</fullName>
    </submittedName>
</protein>
<evidence type="ECO:0000313" key="3">
    <source>
        <dbReference type="Proteomes" id="UP001465755"/>
    </source>
</evidence>
<evidence type="ECO:0000256" key="1">
    <source>
        <dbReference type="SAM" id="MobiDB-lite"/>
    </source>
</evidence>
<sequence length="121" mass="13650">MALFRRSVAASELLPSLARWSSSSARATSHTSTTSAGEELQAAAEQPGVTMTSMSSFSDPTYDFMQQPYERPPRQRAPALLKYGLVPRNHTSFNHNSYMDPVYDFMQENYERPRGLKKRGN</sequence>
<accession>A0AAW1P1B3</accession>
<reference evidence="2 3" key="1">
    <citation type="journal article" date="2024" name="Nat. Commun.">
        <title>Phylogenomics reveals the evolutionary origins of lichenization in chlorophyte algae.</title>
        <authorList>
            <person name="Puginier C."/>
            <person name="Libourel C."/>
            <person name="Otte J."/>
            <person name="Skaloud P."/>
            <person name="Haon M."/>
            <person name="Grisel S."/>
            <person name="Petersen M."/>
            <person name="Berrin J.G."/>
            <person name="Delaux P.M."/>
            <person name="Dal Grande F."/>
            <person name="Keller J."/>
        </authorList>
    </citation>
    <scope>NUCLEOTIDE SEQUENCE [LARGE SCALE GENOMIC DNA]</scope>
    <source>
        <strain evidence="2 3">SAG 2036</strain>
    </source>
</reference>
<comment type="caution">
    <text evidence="2">The sequence shown here is derived from an EMBL/GenBank/DDBJ whole genome shotgun (WGS) entry which is preliminary data.</text>
</comment>
<gene>
    <name evidence="2" type="ORF">WJX73_010510</name>
</gene>
<feature type="compositionally biased region" description="Low complexity" evidence="1">
    <location>
        <begin position="20"/>
        <end position="36"/>
    </location>
</feature>
<dbReference type="AlphaFoldDB" id="A0AAW1P1B3"/>
<evidence type="ECO:0000313" key="2">
    <source>
        <dbReference type="EMBL" id="KAK9804114.1"/>
    </source>
</evidence>
<organism evidence="2 3">
    <name type="scientific">Symbiochloris irregularis</name>
    <dbReference type="NCBI Taxonomy" id="706552"/>
    <lineage>
        <taxon>Eukaryota</taxon>
        <taxon>Viridiplantae</taxon>
        <taxon>Chlorophyta</taxon>
        <taxon>core chlorophytes</taxon>
        <taxon>Trebouxiophyceae</taxon>
        <taxon>Trebouxiales</taxon>
        <taxon>Trebouxiaceae</taxon>
        <taxon>Symbiochloris</taxon>
    </lineage>
</organism>
<dbReference type="Proteomes" id="UP001465755">
    <property type="component" value="Unassembled WGS sequence"/>
</dbReference>